<protein>
    <recommendedName>
        <fullName evidence="2">Curli production assembly/transport component CsgF</fullName>
    </recommendedName>
</protein>
<dbReference type="InterPro" id="IPR018893">
    <property type="entry name" value="T8SS_CsgF"/>
</dbReference>
<proteinExistence type="predicted"/>
<dbReference type="EMBL" id="BMDW01000003">
    <property type="protein sequence ID" value="GGA38268.1"/>
    <property type="molecule type" value="Genomic_DNA"/>
</dbReference>
<evidence type="ECO:0000256" key="2">
    <source>
        <dbReference type="ARBA" id="ARBA00014031"/>
    </source>
</evidence>
<sequence length="139" mass="13656">MTAAQTFAAQLQARLLSAFSSGLVTAITGSTSGTSGSYDLGGQRVTFTNDGTNITVTIVDDATGETTVITVPVYTFGKTTAAAAADPALVQTSVAASKASLEASLAGAAPITGSTLAAAGSLDGAPLDVPLQRADGLQF</sequence>
<evidence type="ECO:0000256" key="3">
    <source>
        <dbReference type="ARBA" id="ARBA00022729"/>
    </source>
</evidence>
<evidence type="ECO:0000313" key="5">
    <source>
        <dbReference type="EMBL" id="GGA38268.1"/>
    </source>
</evidence>
<accession>A0ABQ1G7J1</accession>
<keyword evidence="3 4" id="KW-0732">Signal</keyword>
<dbReference type="Proteomes" id="UP000618591">
    <property type="component" value="Unassembled WGS sequence"/>
</dbReference>
<keyword evidence="6" id="KW-1185">Reference proteome</keyword>
<name>A0ABQ1G7J1_9SPHN</name>
<feature type="chain" id="PRO_5045433321" description="Curli production assembly/transport component CsgF" evidence="4">
    <location>
        <begin position="27"/>
        <end position="139"/>
    </location>
</feature>
<comment type="caution">
    <text evidence="5">The sequence shown here is derived from an EMBL/GenBank/DDBJ whole genome shotgun (WGS) entry which is preliminary data.</text>
</comment>
<evidence type="ECO:0000256" key="4">
    <source>
        <dbReference type="SAM" id="SignalP"/>
    </source>
</evidence>
<comment type="function">
    <text evidence="1">May be involved in the biogenesis of curli organelles.</text>
</comment>
<reference evidence="6" key="1">
    <citation type="journal article" date="2019" name="Int. J. Syst. Evol. Microbiol.">
        <title>The Global Catalogue of Microorganisms (GCM) 10K type strain sequencing project: providing services to taxonomists for standard genome sequencing and annotation.</title>
        <authorList>
            <consortium name="The Broad Institute Genomics Platform"/>
            <consortium name="The Broad Institute Genome Sequencing Center for Infectious Disease"/>
            <person name="Wu L."/>
            <person name="Ma J."/>
        </authorList>
    </citation>
    <scope>NUCLEOTIDE SEQUENCE [LARGE SCALE GENOMIC DNA]</scope>
    <source>
        <strain evidence="6">CGMCC 1.10106</strain>
    </source>
</reference>
<evidence type="ECO:0000256" key="1">
    <source>
        <dbReference type="ARBA" id="ARBA00003989"/>
    </source>
</evidence>
<evidence type="ECO:0000313" key="6">
    <source>
        <dbReference type="Proteomes" id="UP000618591"/>
    </source>
</evidence>
<feature type="signal peptide" evidence="4">
    <location>
        <begin position="1"/>
        <end position="26"/>
    </location>
</feature>
<organism evidence="5 6">
    <name type="scientific">Sphingomonas psychrolutea</name>
    <dbReference type="NCBI Taxonomy" id="1259676"/>
    <lineage>
        <taxon>Bacteria</taxon>
        <taxon>Pseudomonadati</taxon>
        <taxon>Pseudomonadota</taxon>
        <taxon>Alphaproteobacteria</taxon>
        <taxon>Sphingomonadales</taxon>
        <taxon>Sphingomonadaceae</taxon>
        <taxon>Sphingomonas</taxon>
    </lineage>
</organism>
<gene>
    <name evidence="5" type="ORF">GCM10011395_05680</name>
</gene>
<dbReference type="Pfam" id="PF10614">
    <property type="entry name" value="CsgF"/>
    <property type="match status" value="1"/>
</dbReference>